<dbReference type="EMBL" id="LKBA01000008">
    <property type="protein sequence ID" value="KPN62908.1"/>
    <property type="molecule type" value="Genomic_DNA"/>
</dbReference>
<dbReference type="Proteomes" id="UP000050471">
    <property type="component" value="Unassembled WGS sequence"/>
</dbReference>
<gene>
    <name evidence="3" type="ORF">AKJ29_01825</name>
</gene>
<evidence type="ECO:0000256" key="2">
    <source>
        <dbReference type="SAM" id="SignalP"/>
    </source>
</evidence>
<keyword evidence="2" id="KW-0732">Signal</keyword>
<feature type="signal peptide" evidence="2">
    <location>
        <begin position="1"/>
        <end position="22"/>
    </location>
</feature>
<name>A0A0P7JNX2_9RHOB</name>
<organism evidence="3 4">
    <name type="scientific">Aliiroseovarius crassostreae</name>
    <dbReference type="NCBI Taxonomy" id="154981"/>
    <lineage>
        <taxon>Bacteria</taxon>
        <taxon>Pseudomonadati</taxon>
        <taxon>Pseudomonadota</taxon>
        <taxon>Alphaproteobacteria</taxon>
        <taxon>Rhodobacterales</taxon>
        <taxon>Paracoccaceae</taxon>
        <taxon>Aliiroseovarius</taxon>
    </lineage>
</organism>
<dbReference type="STRING" id="154981.AKJ29_01825"/>
<dbReference type="AlphaFoldDB" id="A0A0P7JNX2"/>
<keyword evidence="4" id="KW-1185">Reference proteome</keyword>
<evidence type="ECO:0008006" key="5">
    <source>
        <dbReference type="Google" id="ProtNLM"/>
    </source>
</evidence>
<evidence type="ECO:0000256" key="1">
    <source>
        <dbReference type="SAM" id="Coils"/>
    </source>
</evidence>
<proteinExistence type="predicted"/>
<reference evidence="3 4" key="1">
    <citation type="submission" date="2015-09" db="EMBL/GenBank/DDBJ databases">
        <title>Draft genome sequence of Aliiroseovarius crassostreae CV919-312TSm, the causative agent of Roseovarius Oyster Disease (formerly Juvenile Oyster Disease).</title>
        <authorList>
            <person name="Kessner L."/>
            <person name="Spinard E."/>
            <person name="Nelson D."/>
        </authorList>
    </citation>
    <scope>NUCLEOTIDE SEQUENCE [LARGE SCALE GENOMIC DNA]</scope>
    <source>
        <strain evidence="3 4">CV919-312</strain>
    </source>
</reference>
<accession>A0A0P7JNX2</accession>
<evidence type="ECO:0000313" key="4">
    <source>
        <dbReference type="Proteomes" id="UP000050471"/>
    </source>
</evidence>
<sequence>MERVVYKLAAFVVALSVSPGWAQEAQPTDSGGTVLQEQLSITDGQAELEGTREYVAPESSPFADARFESLELRVQRLEEALGIAVERLQTEKERRQRLEDLLKDAGVIR</sequence>
<evidence type="ECO:0000313" key="3">
    <source>
        <dbReference type="EMBL" id="KPN62908.1"/>
    </source>
</evidence>
<keyword evidence="1" id="KW-0175">Coiled coil</keyword>
<feature type="coiled-coil region" evidence="1">
    <location>
        <begin position="67"/>
        <end position="94"/>
    </location>
</feature>
<dbReference type="RefSeq" id="WP_055190815.1">
    <property type="nucleotide sequence ID" value="NZ_FPBS01000064.1"/>
</dbReference>
<protein>
    <recommendedName>
        <fullName evidence="5">YbgF trimerisation domain-containing protein</fullName>
    </recommendedName>
</protein>
<comment type="caution">
    <text evidence="3">The sequence shown here is derived from an EMBL/GenBank/DDBJ whole genome shotgun (WGS) entry which is preliminary data.</text>
</comment>
<feature type="chain" id="PRO_5006140486" description="YbgF trimerisation domain-containing protein" evidence="2">
    <location>
        <begin position="23"/>
        <end position="109"/>
    </location>
</feature>